<dbReference type="CDD" id="cd06581">
    <property type="entry name" value="TM_PBP1_LivM_like"/>
    <property type="match status" value="1"/>
</dbReference>
<keyword evidence="11" id="KW-0378">Hydrolase</keyword>
<dbReference type="InterPro" id="IPR003439">
    <property type="entry name" value="ABC_transporter-like_ATP-bd"/>
</dbReference>
<dbReference type="Pfam" id="PF12399">
    <property type="entry name" value="BCA_ABC_TP_C"/>
    <property type="match status" value="1"/>
</dbReference>
<dbReference type="PANTHER" id="PTHR45772:SF8">
    <property type="entry name" value="HIGH-AFFINITY BRANCHED-CHAIN AMINO ACID TRANSPORT ATP-BINDING PROTEIN"/>
    <property type="match status" value="1"/>
</dbReference>
<feature type="transmembrane region" description="Helical" evidence="9">
    <location>
        <begin position="42"/>
        <end position="61"/>
    </location>
</feature>
<evidence type="ECO:0000256" key="2">
    <source>
        <dbReference type="ARBA" id="ARBA00022448"/>
    </source>
</evidence>
<dbReference type="EC" id="3.6.3.-" evidence="11"/>
<evidence type="ECO:0000313" key="11">
    <source>
        <dbReference type="EMBL" id="SUB18534.1"/>
    </source>
</evidence>
<dbReference type="EMBL" id="UGSO01000001">
    <property type="protein sequence ID" value="SUB18534.1"/>
    <property type="molecule type" value="Genomic_DNA"/>
</dbReference>
<evidence type="ECO:0000256" key="7">
    <source>
        <dbReference type="ARBA" id="ARBA00022989"/>
    </source>
</evidence>
<dbReference type="Pfam" id="PF02653">
    <property type="entry name" value="BPD_transp_2"/>
    <property type="match status" value="2"/>
</dbReference>
<dbReference type="Proteomes" id="UP000254640">
    <property type="component" value="Unassembled WGS sequence"/>
</dbReference>
<keyword evidence="8 9" id="KW-0472">Membrane</keyword>
<dbReference type="NCBIfam" id="TIGR03411">
    <property type="entry name" value="urea_trans_UrtD"/>
    <property type="match status" value="1"/>
</dbReference>
<feature type="transmembrane region" description="Helical" evidence="9">
    <location>
        <begin position="126"/>
        <end position="144"/>
    </location>
</feature>
<evidence type="ECO:0000256" key="5">
    <source>
        <dbReference type="ARBA" id="ARBA00022741"/>
    </source>
</evidence>
<dbReference type="InterPro" id="IPR051120">
    <property type="entry name" value="ABC_AA/LPS_Transport"/>
</dbReference>
<evidence type="ECO:0000259" key="10">
    <source>
        <dbReference type="PROSITE" id="PS50893"/>
    </source>
</evidence>
<dbReference type="GO" id="GO:0005524">
    <property type="term" value="F:ATP binding"/>
    <property type="evidence" value="ECO:0007669"/>
    <property type="project" value="UniProtKB-KW"/>
</dbReference>
<name>A0A379AKX5_ENTAG</name>
<keyword evidence="2" id="KW-0813">Transport</keyword>
<keyword evidence="3" id="KW-1003">Cell membrane</keyword>
<keyword evidence="12" id="KW-1185">Reference proteome</keyword>
<feature type="transmembrane region" description="Helical" evidence="9">
    <location>
        <begin position="12"/>
        <end position="36"/>
    </location>
</feature>
<feature type="transmembrane region" description="Helical" evidence="9">
    <location>
        <begin position="299"/>
        <end position="319"/>
    </location>
</feature>
<dbReference type="InterPro" id="IPR017781">
    <property type="entry name" value="ABC_transptr_urea_ATP-bd_UrtD"/>
</dbReference>
<gene>
    <name evidence="11" type="primary">lptB_2</name>
    <name evidence="11" type="ORF">NCTC9381_04494</name>
</gene>
<feature type="transmembrane region" description="Helical" evidence="9">
    <location>
        <begin position="263"/>
        <end position="287"/>
    </location>
</feature>
<evidence type="ECO:0000256" key="4">
    <source>
        <dbReference type="ARBA" id="ARBA00022692"/>
    </source>
</evidence>
<dbReference type="GO" id="GO:0015658">
    <property type="term" value="F:branched-chain amino acid transmembrane transporter activity"/>
    <property type="evidence" value="ECO:0007669"/>
    <property type="project" value="InterPro"/>
</dbReference>
<dbReference type="Pfam" id="PF00005">
    <property type="entry name" value="ABC_tran"/>
    <property type="match status" value="1"/>
</dbReference>
<evidence type="ECO:0000256" key="3">
    <source>
        <dbReference type="ARBA" id="ARBA00022475"/>
    </source>
</evidence>
<dbReference type="InterPro" id="IPR043428">
    <property type="entry name" value="LivM-like"/>
</dbReference>
<protein>
    <submittedName>
        <fullName evidence="11">Lipopolysaccharide export system ATP-binding protein LptB</fullName>
        <ecNumber evidence="11">3.6.3.-</ecNumber>
    </submittedName>
</protein>
<evidence type="ECO:0000256" key="9">
    <source>
        <dbReference type="SAM" id="Phobius"/>
    </source>
</evidence>
<evidence type="ECO:0000313" key="12">
    <source>
        <dbReference type="Proteomes" id="UP000254640"/>
    </source>
</evidence>
<dbReference type="GO" id="GO:0005886">
    <property type="term" value="C:plasma membrane"/>
    <property type="evidence" value="ECO:0007669"/>
    <property type="project" value="UniProtKB-SubCell"/>
</dbReference>
<feature type="domain" description="ABC transporter" evidence="10">
    <location>
        <begin position="351"/>
        <end position="591"/>
    </location>
</feature>
<feature type="transmembrane region" description="Helical" evidence="9">
    <location>
        <begin position="96"/>
        <end position="119"/>
    </location>
</feature>
<dbReference type="AlphaFoldDB" id="A0A379AKX5"/>
<evidence type="ECO:0000256" key="6">
    <source>
        <dbReference type="ARBA" id="ARBA00022840"/>
    </source>
</evidence>
<sequence length="591" mass="64733">MPFLALLPATHPLAISTYTLTLVGKILCYAVVAVALDLVWGYAGLLSLGHGLFFALGGYAMGMYLMRQAAGEGLPAFMSFLSWRELPWFWTGTDYFAWALCLSMLVPGLLALIFGFFAFRSKIKGVYFSIMTQALTYAGMLLFFRNETGFWRQQWLYRLYHPARLFGDGNPHPYRAVYRHGAAAAAEPGDRLRPGAQQIWPGADCGAGCGEPSDVSVVTTRAVSSFLSGRSPPCCAALAGALYVPQVGIINPGEMSPANSIEAAIWVALGGRGTLIGPLLGAAIVNGARSFFTVAFPEYWLFFLGLMFILVTLFLPHGVDWPAAPEEKMSDALFTQTQLADRHRVQRDPVLQLEKISVSFEGFRALTDLSLQIGVGELRCVIGPNGAGKTTLMDVITGKTRPDAGRVIYDQDSDLTRLSPVEIARAGIGRKFQKPTVFEALTVFENLEIALKADKSVWASLRARLSGEQRDRIDEVLKLLRLGGERQRRAGLLSHGQKQFLEIGMLLVQEPHLLLLDEPAAGMTDAETDYTAELFRSLAGKHSLMVVEHDMGFVETIADHVTVLHQGQVLAEGSLRDVQANEQVIDVYLGR</sequence>
<dbReference type="Gene3D" id="3.40.50.300">
    <property type="entry name" value="P-loop containing nucleotide triphosphate hydrolases"/>
    <property type="match status" value="1"/>
</dbReference>
<evidence type="ECO:0000256" key="8">
    <source>
        <dbReference type="ARBA" id="ARBA00023136"/>
    </source>
</evidence>
<dbReference type="InterPro" id="IPR001851">
    <property type="entry name" value="ABC_transp_permease"/>
</dbReference>
<dbReference type="PROSITE" id="PS50893">
    <property type="entry name" value="ABC_TRANSPORTER_2"/>
    <property type="match status" value="1"/>
</dbReference>
<dbReference type="FunFam" id="3.40.50.300:FF:000421">
    <property type="entry name" value="Branched-chain amino acid ABC transporter ATP-binding protein"/>
    <property type="match status" value="1"/>
</dbReference>
<evidence type="ECO:0000256" key="1">
    <source>
        <dbReference type="ARBA" id="ARBA00004429"/>
    </source>
</evidence>
<dbReference type="CDD" id="cd03219">
    <property type="entry name" value="ABC_Mj1267_LivG_branched"/>
    <property type="match status" value="1"/>
</dbReference>
<organism evidence="11 12">
    <name type="scientific">Enterobacter agglomerans</name>
    <name type="common">Erwinia herbicola</name>
    <name type="synonym">Pantoea agglomerans</name>
    <dbReference type="NCBI Taxonomy" id="549"/>
    <lineage>
        <taxon>Bacteria</taxon>
        <taxon>Pseudomonadati</taxon>
        <taxon>Pseudomonadota</taxon>
        <taxon>Gammaproteobacteria</taxon>
        <taxon>Enterobacterales</taxon>
        <taxon>Erwiniaceae</taxon>
        <taxon>Pantoea</taxon>
        <taxon>Pantoea agglomerans group</taxon>
    </lineage>
</organism>
<dbReference type="STRING" id="549.BEE12_09980"/>
<proteinExistence type="predicted"/>
<dbReference type="InterPro" id="IPR032823">
    <property type="entry name" value="BCA_ABC_TP_C"/>
</dbReference>
<dbReference type="GO" id="GO:0016887">
    <property type="term" value="F:ATP hydrolysis activity"/>
    <property type="evidence" value="ECO:0007669"/>
    <property type="project" value="InterPro"/>
</dbReference>
<accession>A0A379AKX5</accession>
<keyword evidence="5" id="KW-0547">Nucleotide-binding</keyword>
<keyword evidence="4 9" id="KW-0812">Transmembrane</keyword>
<dbReference type="SUPFAM" id="SSF52540">
    <property type="entry name" value="P-loop containing nucleoside triphosphate hydrolases"/>
    <property type="match status" value="1"/>
</dbReference>
<keyword evidence="6 11" id="KW-0067">ATP-binding</keyword>
<reference evidence="11 12" key="1">
    <citation type="submission" date="2018-06" db="EMBL/GenBank/DDBJ databases">
        <authorList>
            <consortium name="Pathogen Informatics"/>
            <person name="Doyle S."/>
        </authorList>
    </citation>
    <scope>NUCLEOTIDE SEQUENCE [LARGE SCALE GENOMIC DNA]</scope>
    <source>
        <strain evidence="11 12">NCTC9381</strain>
    </source>
</reference>
<keyword evidence="7 9" id="KW-1133">Transmembrane helix</keyword>
<dbReference type="InterPro" id="IPR027417">
    <property type="entry name" value="P-loop_NTPase"/>
</dbReference>
<dbReference type="PANTHER" id="PTHR45772">
    <property type="entry name" value="CONSERVED COMPONENT OF ABC TRANSPORTER FOR NATURAL AMINO ACIDS-RELATED"/>
    <property type="match status" value="1"/>
</dbReference>
<comment type="subcellular location">
    <subcellularLocation>
        <location evidence="1">Cell inner membrane</location>
        <topology evidence="1">Multi-pass membrane protein</topology>
    </subcellularLocation>
</comment>